<dbReference type="EMBL" id="GBRH01215995">
    <property type="protein sequence ID" value="JAD81900.1"/>
    <property type="molecule type" value="Transcribed_RNA"/>
</dbReference>
<accession>A0A0A9R4L2</accession>
<protein>
    <submittedName>
        <fullName evidence="1">Uncharacterized protein</fullName>
    </submittedName>
</protein>
<reference evidence="1" key="1">
    <citation type="submission" date="2014-09" db="EMBL/GenBank/DDBJ databases">
        <authorList>
            <person name="Magalhaes I.L.F."/>
            <person name="Oliveira U."/>
            <person name="Santos F.R."/>
            <person name="Vidigal T.H.D.A."/>
            <person name="Brescovit A.D."/>
            <person name="Santos A.J."/>
        </authorList>
    </citation>
    <scope>NUCLEOTIDE SEQUENCE</scope>
    <source>
        <tissue evidence="1">Shoot tissue taken approximately 20 cm above the soil surface</tissue>
    </source>
</reference>
<name>A0A0A9R4L2_ARUDO</name>
<reference evidence="1" key="2">
    <citation type="journal article" date="2015" name="Data Brief">
        <title>Shoot transcriptome of the giant reed, Arundo donax.</title>
        <authorList>
            <person name="Barrero R.A."/>
            <person name="Guerrero F.D."/>
            <person name="Moolhuijzen P."/>
            <person name="Goolsby J.A."/>
            <person name="Tidwell J."/>
            <person name="Bellgard S.E."/>
            <person name="Bellgard M.I."/>
        </authorList>
    </citation>
    <scope>NUCLEOTIDE SEQUENCE</scope>
    <source>
        <tissue evidence="1">Shoot tissue taken approximately 20 cm above the soil surface</tissue>
    </source>
</reference>
<evidence type="ECO:0000313" key="1">
    <source>
        <dbReference type="EMBL" id="JAD81900.1"/>
    </source>
</evidence>
<sequence length="69" mass="7898">MHSQLPYINKFHHELLSRTGICRTNEAHVYDLRHMQSFSPKKKKVDMKPSLCMLGSAGNLLSTSYLVAH</sequence>
<proteinExistence type="predicted"/>
<dbReference type="AlphaFoldDB" id="A0A0A9R4L2"/>
<organism evidence="1">
    <name type="scientific">Arundo donax</name>
    <name type="common">Giant reed</name>
    <name type="synonym">Donax arundinaceus</name>
    <dbReference type="NCBI Taxonomy" id="35708"/>
    <lineage>
        <taxon>Eukaryota</taxon>
        <taxon>Viridiplantae</taxon>
        <taxon>Streptophyta</taxon>
        <taxon>Embryophyta</taxon>
        <taxon>Tracheophyta</taxon>
        <taxon>Spermatophyta</taxon>
        <taxon>Magnoliopsida</taxon>
        <taxon>Liliopsida</taxon>
        <taxon>Poales</taxon>
        <taxon>Poaceae</taxon>
        <taxon>PACMAD clade</taxon>
        <taxon>Arundinoideae</taxon>
        <taxon>Arundineae</taxon>
        <taxon>Arundo</taxon>
    </lineage>
</organism>